<evidence type="ECO:0000313" key="2">
    <source>
        <dbReference type="EnsemblPlants" id="OPUNC03G28480.1"/>
    </source>
</evidence>
<accession>A0A0E0KI05</accession>
<dbReference type="Proteomes" id="UP000026962">
    <property type="component" value="Chromosome 3"/>
</dbReference>
<name>A0A0E0KI05_ORYPU</name>
<evidence type="ECO:0000313" key="3">
    <source>
        <dbReference type="Proteomes" id="UP000026962"/>
    </source>
</evidence>
<dbReference type="EnsemblPlants" id="OPUNC03G28480.1">
    <property type="protein sequence ID" value="OPUNC03G28480.1"/>
    <property type="gene ID" value="OPUNC03G28480"/>
</dbReference>
<organism evidence="2">
    <name type="scientific">Oryza punctata</name>
    <name type="common">Red rice</name>
    <dbReference type="NCBI Taxonomy" id="4537"/>
    <lineage>
        <taxon>Eukaryota</taxon>
        <taxon>Viridiplantae</taxon>
        <taxon>Streptophyta</taxon>
        <taxon>Embryophyta</taxon>
        <taxon>Tracheophyta</taxon>
        <taxon>Spermatophyta</taxon>
        <taxon>Magnoliopsida</taxon>
        <taxon>Liliopsida</taxon>
        <taxon>Poales</taxon>
        <taxon>Poaceae</taxon>
        <taxon>BOP clade</taxon>
        <taxon>Oryzoideae</taxon>
        <taxon>Oryzeae</taxon>
        <taxon>Oryzinae</taxon>
        <taxon>Oryza</taxon>
    </lineage>
</organism>
<feature type="compositionally biased region" description="Low complexity" evidence="1">
    <location>
        <begin position="9"/>
        <end position="22"/>
    </location>
</feature>
<reference evidence="2" key="1">
    <citation type="submission" date="2015-04" db="UniProtKB">
        <authorList>
            <consortium name="EnsemblPlants"/>
        </authorList>
    </citation>
    <scope>IDENTIFICATION</scope>
</reference>
<dbReference type="Gramene" id="OPUNC03G28480.1">
    <property type="protein sequence ID" value="OPUNC03G28480.1"/>
    <property type="gene ID" value="OPUNC03G28480"/>
</dbReference>
<reference evidence="2" key="2">
    <citation type="submission" date="2018-05" db="EMBL/GenBank/DDBJ databases">
        <title>OpunRS2 (Oryza punctata Reference Sequence Version 2).</title>
        <authorList>
            <person name="Zhang J."/>
            <person name="Kudrna D."/>
            <person name="Lee S."/>
            <person name="Talag J."/>
            <person name="Welchert J."/>
            <person name="Wing R.A."/>
        </authorList>
    </citation>
    <scope>NUCLEOTIDE SEQUENCE [LARGE SCALE GENOMIC DNA]</scope>
</reference>
<dbReference type="HOGENOM" id="CLU_1135073_0_0_1"/>
<protein>
    <submittedName>
        <fullName evidence="2">Uncharacterized protein</fullName>
    </submittedName>
</protein>
<sequence>MAASRVRADLAAPDSGAADPPPLASAMMTTMMITATATGVMMTTAASRVRVDPGGAIRLRSGGSTVVGLRSSGDCYDDCAPRLFLLHHSKWPLDGRERSVVTDGCLGSSTTRLGFSSTASNLGSLTLTVVAGIRLGHLIICKAASIVEQVPKAACRGGKPSQLTQPTVVKITIRRCHRSVWEMEVVFMLQVEEFTPTTCGSGWIATQALSCLGNHDATTARWLPSAPGFSPAVALALLPFPNLAI</sequence>
<keyword evidence="3" id="KW-1185">Reference proteome</keyword>
<dbReference type="AlphaFoldDB" id="A0A0E0KI05"/>
<feature type="region of interest" description="Disordered" evidence="1">
    <location>
        <begin position="1"/>
        <end position="22"/>
    </location>
</feature>
<proteinExistence type="predicted"/>
<evidence type="ECO:0000256" key="1">
    <source>
        <dbReference type="SAM" id="MobiDB-lite"/>
    </source>
</evidence>